<dbReference type="EMBL" id="MU805953">
    <property type="protein sequence ID" value="KAJ3844420.1"/>
    <property type="molecule type" value="Genomic_DNA"/>
</dbReference>
<evidence type="ECO:0000313" key="5">
    <source>
        <dbReference type="Proteomes" id="UP001163846"/>
    </source>
</evidence>
<sequence length="393" mass="43860">MSKISREYPRMEYAYLDAVLQFQNPVKLSICATLSRSRYGKDSGTILVGSVTLGRSPRVSFEELPRVGSDSSVNRNSCMDKTISEDETWILANYVVVAASTLWIAEFIESVPTEVNIVWSRKKTGIAWLYLLNRYMLLVGLIFQALMILPGKGTDSVCQAINLCYASLVITTFALTSLLLALRVYAIYNKSRIILGLSSVMIIFIFALQIYIMALEPGISTTGSSVQDFSRCKLNPRVQIVVPFAVFGYDLFIFVFTVRKTSSVTQLIIRDGTLYFVFLVLEFGFRATLFLAATDLCLLVMSMRSGDTNYLFQLSGPFFNVFPNLLVNRFILNLNAFNTSGDIISSNQLPSSTHLSSVHFVSDRVLENFVTGEGGEEDREEGQEEGIEMETGV</sequence>
<feature type="region of interest" description="Disordered" evidence="1">
    <location>
        <begin position="372"/>
        <end position="393"/>
    </location>
</feature>
<feature type="transmembrane region" description="Helical" evidence="2">
    <location>
        <begin position="276"/>
        <end position="301"/>
    </location>
</feature>
<protein>
    <recommendedName>
        <fullName evidence="3">DUF6533 domain-containing protein</fullName>
    </recommendedName>
</protein>
<dbReference type="InterPro" id="IPR045340">
    <property type="entry name" value="DUF6533"/>
</dbReference>
<gene>
    <name evidence="4" type="ORF">F5878DRAFT_637339</name>
</gene>
<keyword evidence="2" id="KW-1133">Transmembrane helix</keyword>
<name>A0AA38PKP8_9AGAR</name>
<feature type="transmembrane region" description="Helical" evidence="2">
    <location>
        <begin position="128"/>
        <end position="149"/>
    </location>
</feature>
<keyword evidence="5" id="KW-1185">Reference proteome</keyword>
<feature type="domain" description="DUF6533" evidence="3">
    <location>
        <begin position="94"/>
        <end position="138"/>
    </location>
</feature>
<feature type="compositionally biased region" description="Acidic residues" evidence="1">
    <location>
        <begin position="374"/>
        <end position="393"/>
    </location>
</feature>
<comment type="caution">
    <text evidence="4">The sequence shown here is derived from an EMBL/GenBank/DDBJ whole genome shotgun (WGS) entry which is preliminary data.</text>
</comment>
<dbReference type="Pfam" id="PF20151">
    <property type="entry name" value="DUF6533"/>
    <property type="match status" value="1"/>
</dbReference>
<feature type="transmembrane region" description="Helical" evidence="2">
    <location>
        <begin position="193"/>
        <end position="215"/>
    </location>
</feature>
<proteinExistence type="predicted"/>
<evidence type="ECO:0000259" key="3">
    <source>
        <dbReference type="Pfam" id="PF20151"/>
    </source>
</evidence>
<accession>A0AA38PKP8</accession>
<evidence type="ECO:0000313" key="4">
    <source>
        <dbReference type="EMBL" id="KAJ3844420.1"/>
    </source>
</evidence>
<feature type="transmembrane region" description="Helical" evidence="2">
    <location>
        <begin position="161"/>
        <end position="187"/>
    </location>
</feature>
<evidence type="ECO:0000256" key="2">
    <source>
        <dbReference type="SAM" id="Phobius"/>
    </source>
</evidence>
<keyword evidence="2" id="KW-0472">Membrane</keyword>
<feature type="transmembrane region" description="Helical" evidence="2">
    <location>
        <begin position="236"/>
        <end position="256"/>
    </location>
</feature>
<dbReference type="Proteomes" id="UP001163846">
    <property type="component" value="Unassembled WGS sequence"/>
</dbReference>
<organism evidence="4 5">
    <name type="scientific">Lentinula raphanica</name>
    <dbReference type="NCBI Taxonomy" id="153919"/>
    <lineage>
        <taxon>Eukaryota</taxon>
        <taxon>Fungi</taxon>
        <taxon>Dikarya</taxon>
        <taxon>Basidiomycota</taxon>
        <taxon>Agaricomycotina</taxon>
        <taxon>Agaricomycetes</taxon>
        <taxon>Agaricomycetidae</taxon>
        <taxon>Agaricales</taxon>
        <taxon>Marasmiineae</taxon>
        <taxon>Omphalotaceae</taxon>
        <taxon>Lentinula</taxon>
    </lineage>
</organism>
<evidence type="ECO:0000256" key="1">
    <source>
        <dbReference type="SAM" id="MobiDB-lite"/>
    </source>
</evidence>
<keyword evidence="2" id="KW-0812">Transmembrane</keyword>
<dbReference type="AlphaFoldDB" id="A0AA38PKP8"/>
<reference evidence="4" key="1">
    <citation type="submission" date="2022-08" db="EMBL/GenBank/DDBJ databases">
        <authorList>
            <consortium name="DOE Joint Genome Institute"/>
            <person name="Min B."/>
            <person name="Riley R."/>
            <person name="Sierra-Patev S."/>
            <person name="Naranjo-Ortiz M."/>
            <person name="Looney B."/>
            <person name="Konkel Z."/>
            <person name="Slot J.C."/>
            <person name="Sakamoto Y."/>
            <person name="Steenwyk J.L."/>
            <person name="Rokas A."/>
            <person name="Carro J."/>
            <person name="Camarero S."/>
            <person name="Ferreira P."/>
            <person name="Molpeceres G."/>
            <person name="Ruiz-Duenas F.J."/>
            <person name="Serrano A."/>
            <person name="Henrissat B."/>
            <person name="Drula E."/>
            <person name="Hughes K.W."/>
            <person name="Mata J.L."/>
            <person name="Ishikawa N.K."/>
            <person name="Vargas-Isla R."/>
            <person name="Ushijima S."/>
            <person name="Smith C.A."/>
            <person name="Ahrendt S."/>
            <person name="Andreopoulos W."/>
            <person name="He G."/>
            <person name="Labutti K."/>
            <person name="Lipzen A."/>
            <person name="Ng V."/>
            <person name="Sandor L."/>
            <person name="Barry K."/>
            <person name="Martinez A.T."/>
            <person name="Xiao Y."/>
            <person name="Gibbons J.G."/>
            <person name="Terashima K."/>
            <person name="Hibbett D.S."/>
            <person name="Grigoriev I.V."/>
        </authorList>
    </citation>
    <scope>NUCLEOTIDE SEQUENCE</scope>
    <source>
        <strain evidence="4">TFB9207</strain>
    </source>
</reference>